<name>A0A553HN69_9PEZI</name>
<comment type="caution">
    <text evidence="2">The sequence shown here is derived from an EMBL/GenBank/DDBJ whole genome shotgun (WGS) entry which is preliminary data.</text>
</comment>
<evidence type="ECO:0000256" key="1">
    <source>
        <dbReference type="SAM" id="SignalP"/>
    </source>
</evidence>
<evidence type="ECO:0000313" key="3">
    <source>
        <dbReference type="Proteomes" id="UP000319160"/>
    </source>
</evidence>
<reference evidence="3" key="1">
    <citation type="submission" date="2019-06" db="EMBL/GenBank/DDBJ databases">
        <title>Draft genome sequence of the griseofulvin-producing fungus Xylaria cubensis strain G536.</title>
        <authorList>
            <person name="Mead M.E."/>
            <person name="Raja H.A."/>
            <person name="Steenwyk J.L."/>
            <person name="Knowles S.L."/>
            <person name="Oberlies N.H."/>
            <person name="Rokas A."/>
        </authorList>
    </citation>
    <scope>NUCLEOTIDE SEQUENCE [LARGE SCALE GENOMIC DNA]</scope>
    <source>
        <strain evidence="3">G536</strain>
    </source>
</reference>
<keyword evidence="1" id="KW-0732">Signal</keyword>
<organism evidence="2 3">
    <name type="scientific">Xylaria flabelliformis</name>
    <dbReference type="NCBI Taxonomy" id="2512241"/>
    <lineage>
        <taxon>Eukaryota</taxon>
        <taxon>Fungi</taxon>
        <taxon>Dikarya</taxon>
        <taxon>Ascomycota</taxon>
        <taxon>Pezizomycotina</taxon>
        <taxon>Sordariomycetes</taxon>
        <taxon>Xylariomycetidae</taxon>
        <taxon>Xylariales</taxon>
        <taxon>Xylariaceae</taxon>
        <taxon>Xylaria</taxon>
    </lineage>
</organism>
<gene>
    <name evidence="2" type="ORF">FHL15_009794</name>
</gene>
<protein>
    <recommendedName>
        <fullName evidence="4">Transglycosylase SLT domain-containing protein</fullName>
    </recommendedName>
</protein>
<dbReference type="Gene3D" id="1.10.530.10">
    <property type="match status" value="1"/>
</dbReference>
<dbReference type="AlphaFoldDB" id="A0A553HN69"/>
<accession>A0A553HN69</accession>
<keyword evidence="3" id="KW-1185">Reference proteome</keyword>
<dbReference type="EMBL" id="VFLP01000069">
    <property type="protein sequence ID" value="TRX89357.1"/>
    <property type="molecule type" value="Genomic_DNA"/>
</dbReference>
<dbReference type="Proteomes" id="UP000319160">
    <property type="component" value="Unassembled WGS sequence"/>
</dbReference>
<feature type="chain" id="PRO_5022163951" description="Transglycosylase SLT domain-containing protein" evidence="1">
    <location>
        <begin position="19"/>
        <end position="233"/>
    </location>
</feature>
<proteinExistence type="predicted"/>
<evidence type="ECO:0000313" key="2">
    <source>
        <dbReference type="EMBL" id="TRX89357.1"/>
    </source>
</evidence>
<sequence>MFQNIVLAFAALAGLASAAPATIQERGLSDTYHKYTGDGSTKAGWPADSAWGDFNSLWNANLPLIKQSCGWNGWGADNSADEISHLKSAITQVASETGVQSRFILLIVMQESKGCVRVPTTGNGVRNPGLMQSHNGKGTCAGVNPCPQSQILQMIRDGTAGTSSGDGLKQTTAKTLAHFGGKSQPAVYYAAARLYNSGSVDYAHLENAFGSTPCYASDVANRAHGWTLAKSTC</sequence>
<feature type="signal peptide" evidence="1">
    <location>
        <begin position="1"/>
        <end position="18"/>
    </location>
</feature>
<evidence type="ECO:0008006" key="4">
    <source>
        <dbReference type="Google" id="ProtNLM"/>
    </source>
</evidence>
<dbReference type="OrthoDB" id="1193027at2759"/>